<dbReference type="PROSITE" id="PS50886">
    <property type="entry name" value="TRBD"/>
    <property type="match status" value="1"/>
</dbReference>
<proteinExistence type="predicted"/>
<evidence type="ECO:0000313" key="4">
    <source>
        <dbReference type="EMBL" id="GAF72237.1"/>
    </source>
</evidence>
<gene>
    <name evidence="4" type="ORF">S01H1_07893</name>
</gene>
<accession>X0S8H3</accession>
<dbReference type="SUPFAM" id="SSF50249">
    <property type="entry name" value="Nucleic acid-binding proteins"/>
    <property type="match status" value="1"/>
</dbReference>
<dbReference type="InterPro" id="IPR002547">
    <property type="entry name" value="tRNA-bd_dom"/>
</dbReference>
<feature type="non-terminal residue" evidence="4">
    <location>
        <position position="1"/>
    </location>
</feature>
<sequence>THSGTLGTKKSSAQITRLYRKDDLIGKLIIAVVNFPPRRIADFESEVLVLGVVLGNNEVLLVQPDCDVPLGERVL</sequence>
<organism evidence="4">
    <name type="scientific">marine sediment metagenome</name>
    <dbReference type="NCBI Taxonomy" id="412755"/>
    <lineage>
        <taxon>unclassified sequences</taxon>
        <taxon>metagenomes</taxon>
        <taxon>ecological metagenomes</taxon>
    </lineage>
</organism>
<dbReference type="EMBL" id="BARS01004048">
    <property type="protein sequence ID" value="GAF72237.1"/>
    <property type="molecule type" value="Genomic_DNA"/>
</dbReference>
<evidence type="ECO:0000256" key="1">
    <source>
        <dbReference type="ARBA" id="ARBA00022555"/>
    </source>
</evidence>
<keyword evidence="2" id="KW-0694">RNA-binding</keyword>
<evidence type="ECO:0000259" key="3">
    <source>
        <dbReference type="PROSITE" id="PS50886"/>
    </source>
</evidence>
<dbReference type="GO" id="GO:0000049">
    <property type="term" value="F:tRNA binding"/>
    <property type="evidence" value="ECO:0007669"/>
    <property type="project" value="UniProtKB-KW"/>
</dbReference>
<feature type="domain" description="TRNA-binding" evidence="3">
    <location>
        <begin position="1"/>
        <end position="75"/>
    </location>
</feature>
<reference evidence="4" key="1">
    <citation type="journal article" date="2014" name="Front. Microbiol.">
        <title>High frequency of phylogenetically diverse reductive dehalogenase-homologous genes in deep subseafloor sedimentary metagenomes.</title>
        <authorList>
            <person name="Kawai M."/>
            <person name="Futagami T."/>
            <person name="Toyoda A."/>
            <person name="Takaki Y."/>
            <person name="Nishi S."/>
            <person name="Hori S."/>
            <person name="Arai W."/>
            <person name="Tsubouchi T."/>
            <person name="Morono Y."/>
            <person name="Uchiyama I."/>
            <person name="Ito T."/>
            <person name="Fujiyama A."/>
            <person name="Inagaki F."/>
            <person name="Takami H."/>
        </authorList>
    </citation>
    <scope>NUCLEOTIDE SEQUENCE</scope>
    <source>
        <strain evidence="4">Expedition CK06-06</strain>
    </source>
</reference>
<dbReference type="Gene3D" id="2.40.50.140">
    <property type="entry name" value="Nucleic acid-binding proteins"/>
    <property type="match status" value="1"/>
</dbReference>
<protein>
    <recommendedName>
        <fullName evidence="3">tRNA-binding domain-containing protein</fullName>
    </recommendedName>
</protein>
<evidence type="ECO:0000256" key="2">
    <source>
        <dbReference type="ARBA" id="ARBA00022884"/>
    </source>
</evidence>
<dbReference type="InterPro" id="IPR012340">
    <property type="entry name" value="NA-bd_OB-fold"/>
</dbReference>
<comment type="caution">
    <text evidence="4">The sequence shown here is derived from an EMBL/GenBank/DDBJ whole genome shotgun (WGS) entry which is preliminary data.</text>
</comment>
<dbReference type="AlphaFoldDB" id="X0S8H3"/>
<keyword evidence="1" id="KW-0820">tRNA-binding</keyword>
<name>X0S8H3_9ZZZZ</name>
<dbReference type="Pfam" id="PF01588">
    <property type="entry name" value="tRNA_bind"/>
    <property type="match status" value="1"/>
</dbReference>